<name>A0A1H9B7G8_9EURY</name>
<dbReference type="InterPro" id="IPR055975">
    <property type="entry name" value="DUF7553"/>
</dbReference>
<evidence type="ECO:0000313" key="3">
    <source>
        <dbReference type="Proteomes" id="UP000199114"/>
    </source>
</evidence>
<accession>A0A1H9B7G8</accession>
<evidence type="ECO:0000256" key="1">
    <source>
        <dbReference type="SAM" id="MobiDB-lite"/>
    </source>
</evidence>
<organism evidence="2 3">
    <name type="scientific">Natrinema salaciae</name>
    <dbReference type="NCBI Taxonomy" id="1186196"/>
    <lineage>
        <taxon>Archaea</taxon>
        <taxon>Methanobacteriati</taxon>
        <taxon>Methanobacteriota</taxon>
        <taxon>Stenosarchaea group</taxon>
        <taxon>Halobacteria</taxon>
        <taxon>Halobacteriales</taxon>
        <taxon>Natrialbaceae</taxon>
        <taxon>Natrinema</taxon>
    </lineage>
</organism>
<keyword evidence="3" id="KW-1185">Reference proteome</keyword>
<dbReference type="AlphaFoldDB" id="A0A1H9B7G8"/>
<proteinExistence type="predicted"/>
<dbReference type="Proteomes" id="UP000199114">
    <property type="component" value="Unassembled WGS sequence"/>
</dbReference>
<sequence>MGEHHMNKHFDDSRYYLARAAEHARLGVTESLEGPAARVRTLLGREPDPEPDRVDGVLEDVTALERRLETRARGAMGSVRARVATGRSSEGDGRR</sequence>
<dbReference type="EMBL" id="FOFD01000001">
    <property type="protein sequence ID" value="SEP84651.1"/>
    <property type="molecule type" value="Genomic_DNA"/>
</dbReference>
<reference evidence="3" key="1">
    <citation type="submission" date="2016-10" db="EMBL/GenBank/DDBJ databases">
        <authorList>
            <person name="Varghese N."/>
            <person name="Submissions S."/>
        </authorList>
    </citation>
    <scope>NUCLEOTIDE SEQUENCE [LARGE SCALE GENOMIC DNA]</scope>
    <source>
        <strain evidence="3">DSM 25055</strain>
    </source>
</reference>
<dbReference type="Pfam" id="PF24430">
    <property type="entry name" value="DUF7553"/>
    <property type="match status" value="1"/>
</dbReference>
<feature type="region of interest" description="Disordered" evidence="1">
    <location>
        <begin position="74"/>
        <end position="95"/>
    </location>
</feature>
<evidence type="ECO:0000313" key="2">
    <source>
        <dbReference type="EMBL" id="SEP84651.1"/>
    </source>
</evidence>
<protein>
    <submittedName>
        <fullName evidence="2">Uncharacterized protein</fullName>
    </submittedName>
</protein>
<gene>
    <name evidence="2" type="ORF">SAMN04489841_0651</name>
</gene>